<dbReference type="OrthoDB" id="9815894at2"/>
<evidence type="ECO:0000313" key="4">
    <source>
        <dbReference type="Proteomes" id="UP000295293"/>
    </source>
</evidence>
<feature type="domain" description="SCP2" evidence="2">
    <location>
        <begin position="327"/>
        <end position="389"/>
    </location>
</feature>
<reference evidence="3 4" key="1">
    <citation type="submission" date="2019-03" db="EMBL/GenBank/DDBJ databases">
        <title>Genomic Encyclopedia of Type Strains, Phase IV (KMG-IV): sequencing the most valuable type-strain genomes for metagenomic binning, comparative biology and taxonomic classification.</title>
        <authorList>
            <person name="Goeker M."/>
        </authorList>
    </citation>
    <scope>NUCLEOTIDE SEQUENCE [LARGE SCALE GENOMIC DNA]</scope>
    <source>
        <strain evidence="3 4">DSM 21667</strain>
    </source>
</reference>
<dbReference type="Gene3D" id="3.30.1050.10">
    <property type="entry name" value="SCP2 sterol-binding domain"/>
    <property type="match status" value="1"/>
</dbReference>
<dbReference type="InterPro" id="IPR026634">
    <property type="entry name" value="TPST-like"/>
</dbReference>
<dbReference type="SUPFAM" id="SSF52540">
    <property type="entry name" value="P-loop containing nucleoside triphosphate hydrolases"/>
    <property type="match status" value="1"/>
</dbReference>
<organism evidence="3 4">
    <name type="scientific">Tahibacter aquaticus</name>
    <dbReference type="NCBI Taxonomy" id="520092"/>
    <lineage>
        <taxon>Bacteria</taxon>
        <taxon>Pseudomonadati</taxon>
        <taxon>Pseudomonadota</taxon>
        <taxon>Gammaproteobacteria</taxon>
        <taxon>Lysobacterales</taxon>
        <taxon>Rhodanobacteraceae</taxon>
        <taxon>Tahibacter</taxon>
    </lineage>
</organism>
<dbReference type="Proteomes" id="UP000295293">
    <property type="component" value="Unassembled WGS sequence"/>
</dbReference>
<dbReference type="Pfam" id="PF02036">
    <property type="entry name" value="SCP2"/>
    <property type="match status" value="1"/>
</dbReference>
<dbReference type="AlphaFoldDB" id="A0A4R6Z0N3"/>
<name>A0A4R6Z0N3_9GAMM</name>
<keyword evidence="1" id="KW-0808">Transferase</keyword>
<comment type="caution">
    <text evidence="3">The sequence shown here is derived from an EMBL/GenBank/DDBJ whole genome shotgun (WGS) entry which is preliminary data.</text>
</comment>
<dbReference type="SUPFAM" id="SSF55718">
    <property type="entry name" value="SCP-like"/>
    <property type="match status" value="1"/>
</dbReference>
<evidence type="ECO:0000313" key="3">
    <source>
        <dbReference type="EMBL" id="TDR45083.1"/>
    </source>
</evidence>
<proteinExistence type="predicted"/>
<dbReference type="InterPro" id="IPR036527">
    <property type="entry name" value="SCP2_sterol-bd_dom_sf"/>
</dbReference>
<dbReference type="PANTHER" id="PTHR12788">
    <property type="entry name" value="PROTEIN-TYROSINE SULFOTRANSFERASE 2"/>
    <property type="match status" value="1"/>
</dbReference>
<dbReference type="GO" id="GO:0008476">
    <property type="term" value="F:protein-tyrosine sulfotransferase activity"/>
    <property type="evidence" value="ECO:0007669"/>
    <property type="project" value="InterPro"/>
</dbReference>
<dbReference type="Gene3D" id="3.40.50.300">
    <property type="entry name" value="P-loop containing nucleotide triphosphate hydrolases"/>
    <property type="match status" value="1"/>
</dbReference>
<protein>
    <submittedName>
        <fullName evidence="3">SCP-2 sterol transfer family protein</fullName>
    </submittedName>
</protein>
<dbReference type="PANTHER" id="PTHR12788:SF10">
    <property type="entry name" value="PROTEIN-TYROSINE SULFOTRANSFERASE"/>
    <property type="match status" value="1"/>
</dbReference>
<dbReference type="InterPro" id="IPR027417">
    <property type="entry name" value="P-loop_NTPase"/>
</dbReference>
<dbReference type="RefSeq" id="WP_133818584.1">
    <property type="nucleotide sequence ID" value="NZ_SNZH01000005.1"/>
</dbReference>
<gene>
    <name evidence="3" type="ORF">DFR29_105266</name>
</gene>
<evidence type="ECO:0000256" key="1">
    <source>
        <dbReference type="ARBA" id="ARBA00022679"/>
    </source>
</evidence>
<dbReference type="InterPro" id="IPR003033">
    <property type="entry name" value="SCP2_sterol-bd_dom"/>
</dbReference>
<accession>A0A4R6Z0N3</accession>
<keyword evidence="4" id="KW-1185">Reference proteome</keyword>
<dbReference type="Pfam" id="PF13469">
    <property type="entry name" value="Sulfotransfer_3"/>
    <property type="match status" value="1"/>
</dbReference>
<evidence type="ECO:0000259" key="2">
    <source>
        <dbReference type="Pfam" id="PF02036"/>
    </source>
</evidence>
<dbReference type="EMBL" id="SNZH01000005">
    <property type="protein sequence ID" value="TDR45083.1"/>
    <property type="molecule type" value="Genomic_DNA"/>
</dbReference>
<sequence>MNAINNNAPIFVVCCSRSGSTLLRYVLDSHAEVGCPPELHLGELCKTLSWTHALIHQSEKNSELTRQRCREVIDGMMSDYQSRVGKARWCDKSISTVDHLALVRSVFPDARFVCLYRNCMDVVHSGMEVSRFGYSGYGFSSFVSKRPDNVVAAIMDYWCDKTAKALAFEERESGSVHRVQYEDLVFYPDQVVPALLQFLGMSPDPGLVERIFAISHQGGPGDSNIVFTRRIEQGGVGKGKAIPLRQIPAEQLQRANVLLARLGYAPIGPDWDSAPSPYLPAVPLAGGSAAVQDDMDPGQMLTLLCGLIGKSSQDGAIRFVFDDRADEVWRIVLENGAAAVVRGDAAADCEVRLPLPLLVAIGQGQANPMKLLNAGKIHISGNGDLARRMFQV</sequence>